<keyword evidence="2" id="KW-0843">Virulence</keyword>
<dbReference type="GO" id="GO:0005777">
    <property type="term" value="C:peroxisome"/>
    <property type="evidence" value="ECO:0007669"/>
    <property type="project" value="TreeGrafter"/>
</dbReference>
<evidence type="ECO:0000256" key="1">
    <source>
        <dbReference type="ARBA" id="ARBA00004685"/>
    </source>
</evidence>
<organism evidence="3 4">
    <name type="scientific">Clohesyomyces aquaticus</name>
    <dbReference type="NCBI Taxonomy" id="1231657"/>
    <lineage>
        <taxon>Eukaryota</taxon>
        <taxon>Fungi</taxon>
        <taxon>Dikarya</taxon>
        <taxon>Ascomycota</taxon>
        <taxon>Pezizomycotina</taxon>
        <taxon>Dothideomycetes</taxon>
        <taxon>Pleosporomycetidae</taxon>
        <taxon>Pleosporales</taxon>
        <taxon>Lindgomycetaceae</taxon>
        <taxon>Clohesyomyces</taxon>
    </lineage>
</organism>
<accession>A0A1Y1YCD8</accession>
<dbReference type="AlphaFoldDB" id="A0A1Y1YCD8"/>
<evidence type="ECO:0000313" key="4">
    <source>
        <dbReference type="Proteomes" id="UP000193144"/>
    </source>
</evidence>
<reference evidence="3 4" key="1">
    <citation type="submission" date="2016-07" db="EMBL/GenBank/DDBJ databases">
        <title>Pervasive Adenine N6-methylation of Active Genes in Fungi.</title>
        <authorList>
            <consortium name="DOE Joint Genome Institute"/>
            <person name="Mondo S.J."/>
            <person name="Dannebaum R.O."/>
            <person name="Kuo R.C."/>
            <person name="Labutti K."/>
            <person name="Haridas S."/>
            <person name="Kuo A."/>
            <person name="Salamov A."/>
            <person name="Ahrendt S.R."/>
            <person name="Lipzen A."/>
            <person name="Sullivan W."/>
            <person name="Andreopoulos W.B."/>
            <person name="Clum A."/>
            <person name="Lindquist E."/>
            <person name="Daum C."/>
            <person name="Ramamoorthy G.K."/>
            <person name="Gryganskyi A."/>
            <person name="Culley D."/>
            <person name="Magnuson J.K."/>
            <person name="James T.Y."/>
            <person name="O'Malley M.A."/>
            <person name="Stajich J.E."/>
            <person name="Spatafora J.W."/>
            <person name="Visel A."/>
            <person name="Grigoriev I.V."/>
        </authorList>
    </citation>
    <scope>NUCLEOTIDE SEQUENCE [LARGE SCALE GENOMIC DNA]</scope>
    <source>
        <strain evidence="3 4">CBS 115471</strain>
    </source>
</reference>
<proteinExistence type="predicted"/>
<sequence>MKFEHLSLERRGDVFIITLQRPPENRLCVDSCRQISQAFHCIQDTLGPDSPGAVITKGSDSKPFANSDGFYPMLHTILDFPFPTIALTTGHPFGGACPFALAHDHRIMNSERGFLCMPPVDLGLHFDGMGSLLRLKLSPPIVRKMLFEGHRWTGKEAPKDGVVDFIAHPDKMLEAALELGQRLSPKAKAGVYGVLRSEL</sequence>
<protein>
    <submittedName>
        <fullName evidence="3">ClpP/crotonase-like domain-containing protein</fullName>
    </submittedName>
</protein>
<comment type="caution">
    <text evidence="3">The sequence shown here is derived from an EMBL/GenBank/DDBJ whole genome shotgun (WGS) entry which is preliminary data.</text>
</comment>
<keyword evidence="4" id="KW-1185">Reference proteome</keyword>
<dbReference type="Pfam" id="PF00378">
    <property type="entry name" value="ECH_1"/>
    <property type="match status" value="1"/>
</dbReference>
<gene>
    <name evidence="3" type="ORF">BCR34DRAFT_628989</name>
</gene>
<dbReference type="CDD" id="cd06558">
    <property type="entry name" value="crotonase-like"/>
    <property type="match status" value="1"/>
</dbReference>
<dbReference type="OrthoDB" id="1696280at2759"/>
<dbReference type="GO" id="GO:0004165">
    <property type="term" value="F:delta(3)-delta(2)-enoyl-CoA isomerase activity"/>
    <property type="evidence" value="ECO:0007669"/>
    <property type="project" value="TreeGrafter"/>
</dbReference>
<dbReference type="EMBL" id="MCFA01000273">
    <property type="protein sequence ID" value="ORX95658.1"/>
    <property type="molecule type" value="Genomic_DNA"/>
</dbReference>
<dbReference type="Gene3D" id="3.90.226.10">
    <property type="entry name" value="2-enoyl-CoA Hydratase, Chain A, domain 1"/>
    <property type="match status" value="1"/>
</dbReference>
<evidence type="ECO:0000256" key="2">
    <source>
        <dbReference type="ARBA" id="ARBA00023026"/>
    </source>
</evidence>
<dbReference type="GO" id="GO:0006635">
    <property type="term" value="P:fatty acid beta-oxidation"/>
    <property type="evidence" value="ECO:0007669"/>
    <property type="project" value="TreeGrafter"/>
</dbReference>
<evidence type="ECO:0000313" key="3">
    <source>
        <dbReference type="EMBL" id="ORX95658.1"/>
    </source>
</evidence>
<dbReference type="InterPro" id="IPR001753">
    <property type="entry name" value="Enoyl-CoA_hydra/iso"/>
</dbReference>
<name>A0A1Y1YCD8_9PLEO</name>
<dbReference type="PANTHER" id="PTHR11941">
    <property type="entry name" value="ENOYL-COA HYDRATASE-RELATED"/>
    <property type="match status" value="1"/>
</dbReference>
<dbReference type="STRING" id="1231657.A0A1Y1YCD8"/>
<dbReference type="SUPFAM" id="SSF52096">
    <property type="entry name" value="ClpP/crotonase"/>
    <property type="match status" value="1"/>
</dbReference>
<comment type="pathway">
    <text evidence="1">Mycotoxin biosynthesis.</text>
</comment>
<dbReference type="PANTHER" id="PTHR11941:SF75">
    <property type="entry name" value="ENOYL-COA HYDRATASE_ISOMERASE FAMILY PROTEIN"/>
    <property type="match status" value="1"/>
</dbReference>
<dbReference type="InterPro" id="IPR029045">
    <property type="entry name" value="ClpP/crotonase-like_dom_sf"/>
</dbReference>
<dbReference type="Proteomes" id="UP000193144">
    <property type="component" value="Unassembled WGS sequence"/>
</dbReference>